<protein>
    <recommendedName>
        <fullName evidence="3">Response regulatory domain-containing protein</fullName>
    </recommendedName>
</protein>
<evidence type="ECO:0008006" key="3">
    <source>
        <dbReference type="Google" id="ProtNLM"/>
    </source>
</evidence>
<gene>
    <name evidence="1" type="ORF">OU419_14610</name>
</gene>
<dbReference type="Proteomes" id="UP001163624">
    <property type="component" value="Chromosome"/>
</dbReference>
<dbReference type="InterPro" id="IPR011006">
    <property type="entry name" value="CheY-like_superfamily"/>
</dbReference>
<accession>A0ABY6ZSM5</accession>
<name>A0ABY6ZSM5_9PSED</name>
<keyword evidence="2" id="KW-1185">Reference proteome</keyword>
<organism evidence="1 2">
    <name type="scientific">Pseudomonas triclosanedens</name>
    <dbReference type="NCBI Taxonomy" id="2961893"/>
    <lineage>
        <taxon>Bacteria</taxon>
        <taxon>Pseudomonadati</taxon>
        <taxon>Pseudomonadota</taxon>
        <taxon>Gammaproteobacteria</taxon>
        <taxon>Pseudomonadales</taxon>
        <taxon>Pseudomonadaceae</taxon>
        <taxon>Pseudomonas</taxon>
    </lineage>
</organism>
<dbReference type="RefSeq" id="WP_254476440.1">
    <property type="nucleotide sequence ID" value="NZ_CP113432.1"/>
</dbReference>
<dbReference type="EMBL" id="CP113432">
    <property type="protein sequence ID" value="WAI47013.1"/>
    <property type="molecule type" value="Genomic_DNA"/>
</dbReference>
<reference evidence="1" key="1">
    <citation type="submission" date="2022-11" db="EMBL/GenBank/DDBJ databases">
        <title>Pseudomonas triclosanedens sp. nov., a triclosan degrader isolated from activated sludge.</title>
        <authorList>
            <person name="Yin Y."/>
            <person name="Lu Z."/>
        </authorList>
    </citation>
    <scope>NUCLEOTIDE SEQUENCE</scope>
    <source>
        <strain evidence="1">ZM23</strain>
    </source>
</reference>
<evidence type="ECO:0000313" key="1">
    <source>
        <dbReference type="EMBL" id="WAI47013.1"/>
    </source>
</evidence>
<proteinExistence type="predicted"/>
<dbReference type="Gene3D" id="3.40.50.2300">
    <property type="match status" value="1"/>
</dbReference>
<dbReference type="SUPFAM" id="SSF52172">
    <property type="entry name" value="CheY-like"/>
    <property type="match status" value="1"/>
</dbReference>
<sequence length="138" mass="15477">MFSYLTRVLVFCSGFGRLLTLSATLNRFGIFRMALCSNLEEVRQACARNAGFDLFITEELIPGIDELNRLSAMSKDGCFKRLLIVGNYSSCEKSQLFKWALEKRVGLLDVVEKPMSAMLLLQALEKLPKVADCNLDAD</sequence>
<evidence type="ECO:0000313" key="2">
    <source>
        <dbReference type="Proteomes" id="UP001163624"/>
    </source>
</evidence>